<proteinExistence type="predicted"/>
<keyword evidence="2" id="KW-0175">Coiled coil</keyword>
<sequence>MNMLKDWKRFCANNPKVVKRRIRKGIPDSLRGRVWFLLLSSDVCADIYYQRYKTLAEIPPDPTDETMREGGVIDRDIGRTFPEHAHFCKAKGAGQDSLSRVLRAFANSDTTVRYTQSMNYIAAYLLNYMTEEKAYLCYCQLLWMPPYNMMNYFCDGIGELHIALYKMQRLLKRHLPKLYKFLLEQDILQNMFAISSWFMCIYCQNFDPKLVVRIWDIFFAEGWPIVFQVALALFQSIQGFGCYGDLFVDEIMTLTSDEILVLIQHGSLSFDYNDRWITNLTPDELIKKALKFNVTEKDLEKYHKEYTRRELKRKNLANYSVCFTTSNGYSARRKCRMRDCERVFGKL</sequence>
<keyword evidence="5" id="KW-1185">Reference proteome</keyword>
<keyword evidence="1" id="KW-0343">GTPase activation</keyword>
<protein>
    <submittedName>
        <fullName evidence="4">RAB GTPase activating protein 1</fullName>
    </submittedName>
</protein>
<dbReference type="EMBL" id="FN668639">
    <property type="protein sequence ID" value="CBK20500.2"/>
    <property type="molecule type" value="Genomic_DNA"/>
</dbReference>
<evidence type="ECO:0000313" key="5">
    <source>
        <dbReference type="Proteomes" id="UP000008312"/>
    </source>
</evidence>
<dbReference type="Pfam" id="PF00566">
    <property type="entry name" value="RabGAP-TBC"/>
    <property type="match status" value="1"/>
</dbReference>
<evidence type="ECO:0000313" key="4">
    <source>
        <dbReference type="EMBL" id="CBK20500.2"/>
    </source>
</evidence>
<dbReference type="InterPro" id="IPR050302">
    <property type="entry name" value="Rab_GAP_TBC_domain"/>
</dbReference>
<dbReference type="PROSITE" id="PS50086">
    <property type="entry name" value="TBC_RABGAP"/>
    <property type="match status" value="1"/>
</dbReference>
<dbReference type="Gene3D" id="1.10.8.270">
    <property type="entry name" value="putative rabgap domain of human tbc1 domain family member 14 like domains"/>
    <property type="match status" value="1"/>
</dbReference>
<dbReference type="SMART" id="SM00164">
    <property type="entry name" value="TBC"/>
    <property type="match status" value="1"/>
</dbReference>
<reference evidence="4" key="1">
    <citation type="submission" date="2010-02" db="EMBL/GenBank/DDBJ databases">
        <title>Sequencing and annotation of the Blastocystis hominis genome.</title>
        <authorList>
            <person name="Wincker P."/>
        </authorList>
    </citation>
    <scope>NUCLEOTIDE SEQUENCE</scope>
    <source>
        <strain evidence="4">Singapore isolate B</strain>
    </source>
</reference>
<dbReference type="PANTHER" id="PTHR47219">
    <property type="entry name" value="RAB GTPASE-ACTIVATING PROTEIN 1-LIKE"/>
    <property type="match status" value="1"/>
</dbReference>
<evidence type="ECO:0000259" key="3">
    <source>
        <dbReference type="PROSITE" id="PS50086"/>
    </source>
</evidence>
<dbReference type="InterPro" id="IPR035969">
    <property type="entry name" value="Rab-GAP_TBC_sf"/>
</dbReference>
<evidence type="ECO:0000256" key="2">
    <source>
        <dbReference type="ARBA" id="ARBA00023054"/>
    </source>
</evidence>
<dbReference type="FunFam" id="1.10.10.750:FF:000003">
    <property type="entry name" value="GTPase activating protein (Evi5)"/>
    <property type="match status" value="1"/>
</dbReference>
<dbReference type="RefSeq" id="XP_012894548.1">
    <property type="nucleotide sequence ID" value="XM_013039094.1"/>
</dbReference>
<dbReference type="InParanoid" id="D8LY45"/>
<dbReference type="InterPro" id="IPR000195">
    <property type="entry name" value="Rab-GAP-TBC_dom"/>
</dbReference>
<gene>
    <name evidence="4" type="ORF">GSBLH_T00000821001</name>
</gene>
<feature type="domain" description="Rab-GAP TBC" evidence="3">
    <location>
        <begin position="25"/>
        <end position="222"/>
    </location>
</feature>
<organism evidence="4">
    <name type="scientific">Blastocystis hominis</name>
    <dbReference type="NCBI Taxonomy" id="12968"/>
    <lineage>
        <taxon>Eukaryota</taxon>
        <taxon>Sar</taxon>
        <taxon>Stramenopiles</taxon>
        <taxon>Bigyra</taxon>
        <taxon>Opalozoa</taxon>
        <taxon>Opalinata</taxon>
        <taxon>Blastocystidae</taxon>
        <taxon>Blastocystis</taxon>
    </lineage>
</organism>
<dbReference type="GO" id="GO:0031267">
    <property type="term" value="F:small GTPase binding"/>
    <property type="evidence" value="ECO:0007669"/>
    <property type="project" value="TreeGrafter"/>
</dbReference>
<dbReference type="Gene3D" id="1.10.10.750">
    <property type="entry name" value="Ypt/Rab-GAP domain of gyp1p, domain 1"/>
    <property type="match status" value="1"/>
</dbReference>
<evidence type="ECO:0000256" key="1">
    <source>
        <dbReference type="ARBA" id="ARBA00022468"/>
    </source>
</evidence>
<dbReference type="OrthoDB" id="294251at2759"/>
<name>D8LY45_BLAHO</name>
<dbReference type="Proteomes" id="UP000008312">
    <property type="component" value="Unassembled WGS sequence"/>
</dbReference>
<dbReference type="GO" id="GO:0005096">
    <property type="term" value="F:GTPase activator activity"/>
    <property type="evidence" value="ECO:0007669"/>
    <property type="project" value="UniProtKB-KW"/>
</dbReference>
<dbReference type="PANTHER" id="PTHR47219:SF4">
    <property type="entry name" value="TBC1 DOMAIN FAMILY MEMBER 10A"/>
    <property type="match status" value="1"/>
</dbReference>
<dbReference type="SUPFAM" id="SSF47923">
    <property type="entry name" value="Ypt/Rab-GAP domain of gyp1p"/>
    <property type="match status" value="2"/>
</dbReference>
<dbReference type="GeneID" id="24918111"/>
<dbReference type="AlphaFoldDB" id="D8LY45"/>
<dbReference type="Gene3D" id="1.10.472.80">
    <property type="entry name" value="Ypt/Rab-GAP domain of gyp1p, domain 3"/>
    <property type="match status" value="1"/>
</dbReference>
<accession>D8LY45</accession>